<dbReference type="EMBL" id="CYKH01000380">
    <property type="protein sequence ID" value="CUF67950.1"/>
    <property type="molecule type" value="Genomic_DNA"/>
</dbReference>
<dbReference type="Proteomes" id="UP000051952">
    <property type="component" value="Unassembled WGS sequence"/>
</dbReference>
<accession>A0A0S4ISI5</accession>
<organism evidence="1 2">
    <name type="scientific">Bodo saltans</name>
    <name type="common">Flagellated protozoan</name>
    <dbReference type="NCBI Taxonomy" id="75058"/>
    <lineage>
        <taxon>Eukaryota</taxon>
        <taxon>Discoba</taxon>
        <taxon>Euglenozoa</taxon>
        <taxon>Kinetoplastea</taxon>
        <taxon>Metakinetoplastina</taxon>
        <taxon>Eubodonida</taxon>
        <taxon>Bodonidae</taxon>
        <taxon>Bodo</taxon>
    </lineage>
</organism>
<sequence length="53" mass="6019">MKAAADGTPYKAERVCVEMWWVRVSSVDSAALHPESANYQRNKTHSIPNKCRK</sequence>
<evidence type="ECO:0000313" key="2">
    <source>
        <dbReference type="Proteomes" id="UP000051952"/>
    </source>
</evidence>
<gene>
    <name evidence="1" type="ORF">BSAL_64805</name>
</gene>
<proteinExistence type="predicted"/>
<reference evidence="2" key="1">
    <citation type="submission" date="2015-09" db="EMBL/GenBank/DDBJ databases">
        <authorList>
            <consortium name="Pathogen Informatics"/>
        </authorList>
    </citation>
    <scope>NUCLEOTIDE SEQUENCE [LARGE SCALE GENOMIC DNA]</scope>
    <source>
        <strain evidence="2">Lake Konstanz</strain>
    </source>
</reference>
<dbReference type="AlphaFoldDB" id="A0A0S4ISI5"/>
<keyword evidence="2" id="KW-1185">Reference proteome</keyword>
<protein>
    <submittedName>
        <fullName evidence="1">Uncharacterized protein</fullName>
    </submittedName>
</protein>
<name>A0A0S4ISI5_BODSA</name>
<evidence type="ECO:0000313" key="1">
    <source>
        <dbReference type="EMBL" id="CUF67950.1"/>
    </source>
</evidence>
<dbReference type="VEuPathDB" id="TriTrypDB:BSAL_64805"/>